<evidence type="ECO:0000256" key="1">
    <source>
        <dbReference type="SAM" id="MobiDB-lite"/>
    </source>
</evidence>
<dbReference type="EMBL" id="SJPZ01000005">
    <property type="protein sequence ID" value="TWU59597.1"/>
    <property type="molecule type" value="Genomic_DNA"/>
</dbReference>
<dbReference type="AlphaFoldDB" id="A0A5C6FFR1"/>
<accession>A0A5C6FFR1</accession>
<evidence type="ECO:0000313" key="2">
    <source>
        <dbReference type="EMBL" id="TWU59597.1"/>
    </source>
</evidence>
<sequence>MNVSLNDARQLLESQLAPLDEHVARLESELAEVTESRNRMRAALTALAGTPDKAKSRTDRPNIDANLLVQLFEQFLRDNGSLSVADLDGLVRAKAKELGYSLAGYGPCKKSALNNPQFEKDAESRVTLRQPSCGLRPEVA</sequence>
<feature type="region of interest" description="Disordered" evidence="1">
    <location>
        <begin position="120"/>
        <end position="140"/>
    </location>
</feature>
<gene>
    <name evidence="2" type="ORF">V7x_55070</name>
</gene>
<reference evidence="2 3" key="1">
    <citation type="submission" date="2019-02" db="EMBL/GenBank/DDBJ databases">
        <title>Deep-cultivation of Planctomycetes and their phenomic and genomic characterization uncovers novel biology.</title>
        <authorList>
            <person name="Wiegand S."/>
            <person name="Jogler M."/>
            <person name="Boedeker C."/>
            <person name="Pinto D."/>
            <person name="Vollmers J."/>
            <person name="Rivas-Marin E."/>
            <person name="Kohn T."/>
            <person name="Peeters S.H."/>
            <person name="Heuer A."/>
            <person name="Rast P."/>
            <person name="Oberbeckmann S."/>
            <person name="Bunk B."/>
            <person name="Jeske O."/>
            <person name="Meyerdierks A."/>
            <person name="Storesund J.E."/>
            <person name="Kallscheuer N."/>
            <person name="Luecker S."/>
            <person name="Lage O.M."/>
            <person name="Pohl T."/>
            <person name="Merkel B.J."/>
            <person name="Hornburger P."/>
            <person name="Mueller R.-W."/>
            <person name="Bruemmer F."/>
            <person name="Labrenz M."/>
            <person name="Spormann A.M."/>
            <person name="Op Den Camp H."/>
            <person name="Overmann J."/>
            <person name="Amann R."/>
            <person name="Jetten M.S.M."/>
            <person name="Mascher T."/>
            <person name="Medema M.H."/>
            <person name="Devos D.P."/>
            <person name="Kaster A.-K."/>
            <person name="Ovreas L."/>
            <person name="Rohde M."/>
            <person name="Galperin M.Y."/>
            <person name="Jogler C."/>
        </authorList>
    </citation>
    <scope>NUCLEOTIDE SEQUENCE [LARGE SCALE GENOMIC DNA]</scope>
    <source>
        <strain evidence="2 3">V7</strain>
    </source>
</reference>
<proteinExistence type="predicted"/>
<dbReference type="Proteomes" id="UP000316476">
    <property type="component" value="Unassembled WGS sequence"/>
</dbReference>
<evidence type="ECO:0000313" key="3">
    <source>
        <dbReference type="Proteomes" id="UP000316476"/>
    </source>
</evidence>
<dbReference type="RefSeq" id="WP_197138531.1">
    <property type="nucleotide sequence ID" value="NZ_SJPZ01000005.1"/>
</dbReference>
<organism evidence="2 3">
    <name type="scientific">Crateriforma conspicua</name>
    <dbReference type="NCBI Taxonomy" id="2527996"/>
    <lineage>
        <taxon>Bacteria</taxon>
        <taxon>Pseudomonadati</taxon>
        <taxon>Planctomycetota</taxon>
        <taxon>Planctomycetia</taxon>
        <taxon>Planctomycetales</taxon>
        <taxon>Planctomycetaceae</taxon>
        <taxon>Crateriforma</taxon>
    </lineage>
</organism>
<protein>
    <submittedName>
        <fullName evidence="2">Uncharacterized protein</fullName>
    </submittedName>
</protein>
<comment type="caution">
    <text evidence="2">The sequence shown here is derived from an EMBL/GenBank/DDBJ whole genome shotgun (WGS) entry which is preliminary data.</text>
</comment>
<name>A0A5C6FFR1_9PLAN</name>